<gene>
    <name evidence="1" type="ORF">EKO27_g9273</name>
</gene>
<protein>
    <recommendedName>
        <fullName evidence="3">Helicase ATP-binding domain-containing protein</fullName>
    </recommendedName>
</protein>
<evidence type="ECO:0000313" key="1">
    <source>
        <dbReference type="EMBL" id="RWA05829.1"/>
    </source>
</evidence>
<dbReference type="AlphaFoldDB" id="A0A439CUH9"/>
<keyword evidence="2" id="KW-1185">Reference proteome</keyword>
<dbReference type="EMBL" id="RYZI01000394">
    <property type="protein sequence ID" value="RWA05829.1"/>
    <property type="molecule type" value="Genomic_DNA"/>
</dbReference>
<sequence length="150" mass="16833">MNFAKAVGVIDAFDRNMIGSMRNNQAQEMAPVVNVLGILEYPKLWNRQYPITEPPRGSLMFTNVIVDECRNLRNVQNTFSHLVATIPKRLLLMSATPTLNAIQDIKGIASQFWEVMDLPISPHGGELGFLAKDYEPGEFTGRDDEYDATC</sequence>
<organism evidence="1 2">
    <name type="scientific">Xylaria grammica</name>
    <dbReference type="NCBI Taxonomy" id="363999"/>
    <lineage>
        <taxon>Eukaryota</taxon>
        <taxon>Fungi</taxon>
        <taxon>Dikarya</taxon>
        <taxon>Ascomycota</taxon>
        <taxon>Pezizomycotina</taxon>
        <taxon>Sordariomycetes</taxon>
        <taxon>Xylariomycetidae</taxon>
        <taxon>Xylariales</taxon>
        <taxon>Xylariaceae</taxon>
        <taxon>Xylaria</taxon>
    </lineage>
</organism>
<dbReference type="SUPFAM" id="SSF52540">
    <property type="entry name" value="P-loop containing nucleoside triphosphate hydrolases"/>
    <property type="match status" value="1"/>
</dbReference>
<proteinExistence type="predicted"/>
<name>A0A439CUH9_9PEZI</name>
<accession>A0A439CUH9</accession>
<dbReference type="InterPro" id="IPR027417">
    <property type="entry name" value="P-loop_NTPase"/>
</dbReference>
<dbReference type="STRING" id="363999.A0A439CUH9"/>
<evidence type="ECO:0000313" key="2">
    <source>
        <dbReference type="Proteomes" id="UP000286045"/>
    </source>
</evidence>
<comment type="caution">
    <text evidence="1">The sequence shown here is derived from an EMBL/GenBank/DDBJ whole genome shotgun (WGS) entry which is preliminary data.</text>
</comment>
<reference evidence="1 2" key="1">
    <citation type="submission" date="2018-12" db="EMBL/GenBank/DDBJ databases">
        <title>Draft genome sequence of Xylaria grammica IHI A82.</title>
        <authorList>
            <person name="Buettner E."/>
            <person name="Kellner H."/>
        </authorList>
    </citation>
    <scope>NUCLEOTIDE SEQUENCE [LARGE SCALE GENOMIC DNA]</scope>
    <source>
        <strain evidence="1 2">IHI A82</strain>
    </source>
</reference>
<dbReference type="Proteomes" id="UP000286045">
    <property type="component" value="Unassembled WGS sequence"/>
</dbReference>
<evidence type="ECO:0008006" key="3">
    <source>
        <dbReference type="Google" id="ProtNLM"/>
    </source>
</evidence>